<dbReference type="GO" id="GO:0070530">
    <property type="term" value="F:K63-linked polyubiquitin modification-dependent protein binding"/>
    <property type="evidence" value="ECO:0007669"/>
    <property type="project" value="TreeGrafter"/>
</dbReference>
<dbReference type="GO" id="GO:0007032">
    <property type="term" value="P:endosome organization"/>
    <property type="evidence" value="ECO:0007669"/>
    <property type="project" value="TreeGrafter"/>
</dbReference>
<evidence type="ECO:0000259" key="6">
    <source>
        <dbReference type="PROSITE" id="PS51745"/>
    </source>
</evidence>
<evidence type="ECO:0000256" key="4">
    <source>
        <dbReference type="PROSITE-ProRule" id="PRU00228"/>
    </source>
</evidence>
<sequence>MPEGFLKITYHYAPAGSAKKLNIFVPMPSDQFDHLYSEIERYLFEKRDLPVCNFRIYWIDSDSDEIDLSNQRDYVIFLAKCEKNMHLHIAIDDDLSNFITHKGIECDSCKACPLIGFRYRCMQCPNFDLCQACESAHKHPKHFMVRIPANQHRA</sequence>
<organism evidence="7 8">
    <name type="scientific">Drosophila virilis</name>
    <name type="common">Fruit fly</name>
    <dbReference type="NCBI Taxonomy" id="7244"/>
    <lineage>
        <taxon>Eukaryota</taxon>
        <taxon>Metazoa</taxon>
        <taxon>Ecdysozoa</taxon>
        <taxon>Arthropoda</taxon>
        <taxon>Hexapoda</taxon>
        <taxon>Insecta</taxon>
        <taxon>Pterygota</taxon>
        <taxon>Neoptera</taxon>
        <taxon>Endopterygota</taxon>
        <taxon>Diptera</taxon>
        <taxon>Brachycera</taxon>
        <taxon>Muscomorpha</taxon>
        <taxon>Ephydroidea</taxon>
        <taxon>Drosophilidae</taxon>
        <taxon>Drosophila</taxon>
    </lineage>
</organism>
<keyword evidence="3" id="KW-0862">Zinc</keyword>
<evidence type="ECO:0000313" key="8">
    <source>
        <dbReference type="Proteomes" id="UP000008792"/>
    </source>
</evidence>
<dbReference type="GO" id="GO:0044753">
    <property type="term" value="C:amphisome"/>
    <property type="evidence" value="ECO:0007669"/>
    <property type="project" value="TreeGrafter"/>
</dbReference>
<dbReference type="InterPro" id="IPR053793">
    <property type="entry name" value="PB1-like"/>
</dbReference>
<evidence type="ECO:0000256" key="3">
    <source>
        <dbReference type="ARBA" id="ARBA00022833"/>
    </source>
</evidence>
<dbReference type="PROSITE" id="PS50135">
    <property type="entry name" value="ZF_ZZ_2"/>
    <property type="match status" value="1"/>
</dbReference>
<dbReference type="InterPro" id="IPR052260">
    <property type="entry name" value="Autophagy_Rcpt_SigReg"/>
</dbReference>
<keyword evidence="1" id="KW-0479">Metal-binding</keyword>
<dbReference type="GO" id="GO:0035973">
    <property type="term" value="P:aggrephagy"/>
    <property type="evidence" value="ECO:0007669"/>
    <property type="project" value="TreeGrafter"/>
</dbReference>
<protein>
    <recommendedName>
        <fullName evidence="9">ZZ-type domain-containing protein</fullName>
    </recommendedName>
</protein>
<dbReference type="InterPro" id="IPR000433">
    <property type="entry name" value="Znf_ZZ"/>
</dbReference>
<dbReference type="AlphaFoldDB" id="A0A0Q9W9M0"/>
<dbReference type="GO" id="GO:0008270">
    <property type="term" value="F:zinc ion binding"/>
    <property type="evidence" value="ECO:0007669"/>
    <property type="project" value="UniProtKB-KW"/>
</dbReference>
<keyword evidence="2 4" id="KW-0863">Zinc-finger</keyword>
<dbReference type="CDD" id="cd02340">
    <property type="entry name" value="ZZ_NBR1_like"/>
    <property type="match status" value="1"/>
</dbReference>
<name>A0A0Q9W9M0_DROVI</name>
<dbReference type="SUPFAM" id="SSF54277">
    <property type="entry name" value="CAD &amp; PB1 domains"/>
    <property type="match status" value="1"/>
</dbReference>
<dbReference type="PROSITE" id="PS51745">
    <property type="entry name" value="PB1"/>
    <property type="match status" value="1"/>
</dbReference>
<dbReference type="GO" id="GO:0000423">
    <property type="term" value="P:mitophagy"/>
    <property type="evidence" value="ECO:0007669"/>
    <property type="project" value="TreeGrafter"/>
</dbReference>
<dbReference type="SMART" id="SM00291">
    <property type="entry name" value="ZnF_ZZ"/>
    <property type="match status" value="1"/>
</dbReference>
<dbReference type="GO" id="GO:0005080">
    <property type="term" value="F:protein kinase C binding"/>
    <property type="evidence" value="ECO:0007669"/>
    <property type="project" value="TreeGrafter"/>
</dbReference>
<dbReference type="OrthoDB" id="441278at2759"/>
<evidence type="ECO:0000313" key="7">
    <source>
        <dbReference type="EMBL" id="KRF77892.1"/>
    </source>
</evidence>
<reference evidence="7 8" key="1">
    <citation type="journal article" date="2007" name="Nature">
        <title>Evolution of genes and genomes on the Drosophila phylogeny.</title>
        <authorList>
            <consortium name="Drosophila 12 Genomes Consortium"/>
            <person name="Clark A.G."/>
            <person name="Eisen M.B."/>
            <person name="Smith D.R."/>
            <person name="Bergman C.M."/>
            <person name="Oliver B."/>
            <person name="Markow T.A."/>
            <person name="Kaufman T.C."/>
            <person name="Kellis M."/>
            <person name="Gelbart W."/>
            <person name="Iyer V.N."/>
            <person name="Pollard D.A."/>
            <person name="Sackton T.B."/>
            <person name="Larracuente A.M."/>
            <person name="Singh N.D."/>
            <person name="Abad J.P."/>
            <person name="Abt D.N."/>
            <person name="Adryan B."/>
            <person name="Aguade M."/>
            <person name="Akashi H."/>
            <person name="Anderson W.W."/>
            <person name="Aquadro C.F."/>
            <person name="Ardell D.H."/>
            <person name="Arguello R."/>
            <person name="Artieri C.G."/>
            <person name="Barbash D.A."/>
            <person name="Barker D."/>
            <person name="Barsanti P."/>
            <person name="Batterham P."/>
            <person name="Batzoglou S."/>
            <person name="Begun D."/>
            <person name="Bhutkar A."/>
            <person name="Blanco E."/>
            <person name="Bosak S.A."/>
            <person name="Bradley R.K."/>
            <person name="Brand A.D."/>
            <person name="Brent M.R."/>
            <person name="Brooks A.N."/>
            <person name="Brown R.H."/>
            <person name="Butlin R.K."/>
            <person name="Caggese C."/>
            <person name="Calvi B.R."/>
            <person name="Bernardo de Carvalho A."/>
            <person name="Caspi A."/>
            <person name="Castrezana S."/>
            <person name="Celniker S.E."/>
            <person name="Chang J.L."/>
            <person name="Chapple C."/>
            <person name="Chatterji S."/>
            <person name="Chinwalla A."/>
            <person name="Civetta A."/>
            <person name="Clifton S.W."/>
            <person name="Comeron J.M."/>
            <person name="Costello J.C."/>
            <person name="Coyne J.A."/>
            <person name="Daub J."/>
            <person name="David R.G."/>
            <person name="Delcher A.L."/>
            <person name="Delehaunty K."/>
            <person name="Do C.B."/>
            <person name="Ebling H."/>
            <person name="Edwards K."/>
            <person name="Eickbush T."/>
            <person name="Evans J.D."/>
            <person name="Filipski A."/>
            <person name="Findeiss S."/>
            <person name="Freyhult E."/>
            <person name="Fulton L."/>
            <person name="Fulton R."/>
            <person name="Garcia A.C."/>
            <person name="Gardiner A."/>
            <person name="Garfield D.A."/>
            <person name="Garvin B.E."/>
            <person name="Gibson G."/>
            <person name="Gilbert D."/>
            <person name="Gnerre S."/>
            <person name="Godfrey J."/>
            <person name="Good R."/>
            <person name="Gotea V."/>
            <person name="Gravely B."/>
            <person name="Greenberg A.J."/>
            <person name="Griffiths-Jones S."/>
            <person name="Gross S."/>
            <person name="Guigo R."/>
            <person name="Gustafson E.A."/>
            <person name="Haerty W."/>
            <person name="Hahn M.W."/>
            <person name="Halligan D.L."/>
            <person name="Halpern A.L."/>
            <person name="Halter G.M."/>
            <person name="Han M.V."/>
            <person name="Heger A."/>
            <person name="Hillier L."/>
            <person name="Hinrichs A.S."/>
            <person name="Holmes I."/>
            <person name="Hoskins R.A."/>
            <person name="Hubisz M.J."/>
            <person name="Hultmark D."/>
            <person name="Huntley M.A."/>
            <person name="Jaffe D.B."/>
            <person name="Jagadeeshan S."/>
            <person name="Jeck W.R."/>
            <person name="Johnson J."/>
            <person name="Jones C.D."/>
            <person name="Jordan W.C."/>
            <person name="Karpen G.H."/>
            <person name="Kataoka E."/>
            <person name="Keightley P.D."/>
            <person name="Kheradpour P."/>
            <person name="Kirkness E.F."/>
            <person name="Koerich L.B."/>
            <person name="Kristiansen K."/>
            <person name="Kudrna D."/>
            <person name="Kulathinal R.J."/>
            <person name="Kumar S."/>
            <person name="Kwok R."/>
            <person name="Lander E."/>
            <person name="Langley C.H."/>
            <person name="Lapoint R."/>
            <person name="Lazzaro B.P."/>
            <person name="Lee S.J."/>
            <person name="Levesque L."/>
            <person name="Li R."/>
            <person name="Lin C.F."/>
            <person name="Lin M.F."/>
            <person name="Lindblad-Toh K."/>
            <person name="Llopart A."/>
            <person name="Long M."/>
            <person name="Low L."/>
            <person name="Lozovsky E."/>
            <person name="Lu J."/>
            <person name="Luo M."/>
            <person name="Machado C.A."/>
            <person name="Makalowski W."/>
            <person name="Marzo M."/>
            <person name="Matsuda M."/>
            <person name="Matzkin L."/>
            <person name="McAllister B."/>
            <person name="McBride C.S."/>
            <person name="McKernan B."/>
            <person name="McKernan K."/>
            <person name="Mendez-Lago M."/>
            <person name="Minx P."/>
            <person name="Mollenhauer M.U."/>
            <person name="Montooth K."/>
            <person name="Mount S.M."/>
            <person name="Mu X."/>
            <person name="Myers E."/>
            <person name="Negre B."/>
            <person name="Newfeld S."/>
            <person name="Nielsen R."/>
            <person name="Noor M.A."/>
            <person name="O'Grady P."/>
            <person name="Pachter L."/>
            <person name="Papaceit M."/>
            <person name="Parisi M.J."/>
            <person name="Parisi M."/>
            <person name="Parts L."/>
            <person name="Pedersen J.S."/>
            <person name="Pesole G."/>
            <person name="Phillippy A.M."/>
            <person name="Ponting C.P."/>
            <person name="Pop M."/>
            <person name="Porcelli D."/>
            <person name="Powell J.R."/>
            <person name="Prohaska S."/>
            <person name="Pruitt K."/>
            <person name="Puig M."/>
            <person name="Quesneville H."/>
            <person name="Ram K.R."/>
            <person name="Rand D."/>
            <person name="Rasmussen M.D."/>
            <person name="Reed L.K."/>
            <person name="Reenan R."/>
            <person name="Reily A."/>
            <person name="Remington K.A."/>
            <person name="Rieger T.T."/>
            <person name="Ritchie M.G."/>
            <person name="Robin C."/>
            <person name="Rogers Y.H."/>
            <person name="Rohde C."/>
            <person name="Rozas J."/>
            <person name="Rubenfield M.J."/>
            <person name="Ruiz A."/>
            <person name="Russo S."/>
            <person name="Salzberg S.L."/>
            <person name="Sanchez-Gracia A."/>
            <person name="Saranga D.J."/>
            <person name="Sato H."/>
            <person name="Schaeffer S.W."/>
            <person name="Schatz M.C."/>
            <person name="Schlenke T."/>
            <person name="Schwartz R."/>
            <person name="Segarra C."/>
            <person name="Singh R.S."/>
            <person name="Sirot L."/>
            <person name="Sirota M."/>
            <person name="Sisneros N.B."/>
            <person name="Smith C.D."/>
            <person name="Smith T.F."/>
            <person name="Spieth J."/>
            <person name="Stage D.E."/>
            <person name="Stark A."/>
            <person name="Stephan W."/>
            <person name="Strausberg R.L."/>
            <person name="Strempel S."/>
            <person name="Sturgill D."/>
            <person name="Sutton G."/>
            <person name="Sutton G.G."/>
            <person name="Tao W."/>
            <person name="Teichmann S."/>
            <person name="Tobari Y.N."/>
            <person name="Tomimura Y."/>
            <person name="Tsolas J.M."/>
            <person name="Valente V.L."/>
            <person name="Venter E."/>
            <person name="Venter J.C."/>
            <person name="Vicario S."/>
            <person name="Vieira F.G."/>
            <person name="Vilella A.J."/>
            <person name="Villasante A."/>
            <person name="Walenz B."/>
            <person name="Wang J."/>
            <person name="Wasserman M."/>
            <person name="Watts T."/>
            <person name="Wilson D."/>
            <person name="Wilson R.K."/>
            <person name="Wing R.A."/>
            <person name="Wolfner M.F."/>
            <person name="Wong A."/>
            <person name="Wong G.K."/>
            <person name="Wu C.I."/>
            <person name="Wu G."/>
            <person name="Yamamoto D."/>
            <person name="Yang H.P."/>
            <person name="Yang S.P."/>
            <person name="Yorke J.A."/>
            <person name="Yoshida K."/>
            <person name="Zdobnov E."/>
            <person name="Zhang P."/>
            <person name="Zhang Y."/>
            <person name="Zimin A.V."/>
            <person name="Baldwin J."/>
            <person name="Abdouelleil A."/>
            <person name="Abdulkadir J."/>
            <person name="Abebe A."/>
            <person name="Abera B."/>
            <person name="Abreu J."/>
            <person name="Acer S.C."/>
            <person name="Aftuck L."/>
            <person name="Alexander A."/>
            <person name="An P."/>
            <person name="Anderson E."/>
            <person name="Anderson S."/>
            <person name="Arachi H."/>
            <person name="Azer M."/>
            <person name="Bachantsang P."/>
            <person name="Barry A."/>
            <person name="Bayul T."/>
            <person name="Berlin A."/>
            <person name="Bessette D."/>
            <person name="Bloom T."/>
            <person name="Blye J."/>
            <person name="Boguslavskiy L."/>
            <person name="Bonnet C."/>
            <person name="Boukhgalter B."/>
            <person name="Bourzgui I."/>
            <person name="Brown A."/>
            <person name="Cahill P."/>
            <person name="Channer S."/>
            <person name="Cheshatsang Y."/>
            <person name="Chuda L."/>
            <person name="Citroen M."/>
            <person name="Collymore A."/>
            <person name="Cooke P."/>
            <person name="Costello M."/>
            <person name="D'Aco K."/>
            <person name="Daza R."/>
            <person name="De Haan G."/>
            <person name="DeGray S."/>
            <person name="DeMaso C."/>
            <person name="Dhargay N."/>
            <person name="Dooley K."/>
            <person name="Dooley E."/>
            <person name="Doricent M."/>
            <person name="Dorje P."/>
            <person name="Dorjee K."/>
            <person name="Dupes A."/>
            <person name="Elong R."/>
            <person name="Falk J."/>
            <person name="Farina A."/>
            <person name="Faro S."/>
            <person name="Ferguson D."/>
            <person name="Fisher S."/>
            <person name="Foley C.D."/>
            <person name="Franke A."/>
            <person name="Friedrich D."/>
            <person name="Gadbois L."/>
            <person name="Gearin G."/>
            <person name="Gearin C.R."/>
            <person name="Giannoukos G."/>
            <person name="Goode T."/>
            <person name="Graham J."/>
            <person name="Grandbois E."/>
            <person name="Grewal S."/>
            <person name="Gyaltsen K."/>
            <person name="Hafez N."/>
            <person name="Hagos B."/>
            <person name="Hall J."/>
            <person name="Henson C."/>
            <person name="Hollinger A."/>
            <person name="Honan T."/>
            <person name="Huard M.D."/>
            <person name="Hughes L."/>
            <person name="Hurhula B."/>
            <person name="Husby M.E."/>
            <person name="Kamat A."/>
            <person name="Kanga B."/>
            <person name="Kashin S."/>
            <person name="Khazanovich D."/>
            <person name="Kisner P."/>
            <person name="Lance K."/>
            <person name="Lara M."/>
            <person name="Lee W."/>
            <person name="Lennon N."/>
            <person name="Letendre F."/>
            <person name="LeVine R."/>
            <person name="Lipovsky A."/>
            <person name="Liu X."/>
            <person name="Liu J."/>
            <person name="Liu S."/>
            <person name="Lokyitsang T."/>
            <person name="Lokyitsang Y."/>
            <person name="Lubonja R."/>
            <person name="Lui A."/>
            <person name="MacDonald P."/>
            <person name="Magnisalis V."/>
            <person name="Maru K."/>
            <person name="Matthews C."/>
            <person name="McCusker W."/>
            <person name="McDonough S."/>
            <person name="Mehta T."/>
            <person name="Meldrim J."/>
            <person name="Meneus L."/>
            <person name="Mihai O."/>
            <person name="Mihalev A."/>
            <person name="Mihova T."/>
            <person name="Mittelman R."/>
            <person name="Mlenga V."/>
            <person name="Montmayeur A."/>
            <person name="Mulrain L."/>
            <person name="Navidi A."/>
            <person name="Naylor J."/>
            <person name="Negash T."/>
            <person name="Nguyen T."/>
            <person name="Nguyen N."/>
            <person name="Nicol R."/>
            <person name="Norbu C."/>
            <person name="Norbu N."/>
            <person name="Novod N."/>
            <person name="O'Neill B."/>
            <person name="Osman S."/>
            <person name="Markiewicz E."/>
            <person name="Oyono O.L."/>
            <person name="Patti C."/>
            <person name="Phunkhang P."/>
            <person name="Pierre F."/>
            <person name="Priest M."/>
            <person name="Raghuraman S."/>
            <person name="Rege F."/>
            <person name="Reyes R."/>
            <person name="Rise C."/>
            <person name="Rogov P."/>
            <person name="Ross K."/>
            <person name="Ryan E."/>
            <person name="Settipalli S."/>
            <person name="Shea T."/>
            <person name="Sherpa N."/>
            <person name="Shi L."/>
            <person name="Shih D."/>
            <person name="Sparrow T."/>
            <person name="Spaulding J."/>
            <person name="Stalker J."/>
            <person name="Stange-Thomann N."/>
            <person name="Stavropoulos S."/>
            <person name="Stone C."/>
            <person name="Strader C."/>
            <person name="Tesfaye S."/>
            <person name="Thomson T."/>
            <person name="Thoulutsang Y."/>
            <person name="Thoulutsang D."/>
            <person name="Topham K."/>
            <person name="Topping I."/>
            <person name="Tsamla T."/>
            <person name="Vassiliev H."/>
            <person name="Vo A."/>
            <person name="Wangchuk T."/>
            <person name="Wangdi T."/>
            <person name="Weiand M."/>
            <person name="Wilkinson J."/>
            <person name="Wilson A."/>
            <person name="Yadav S."/>
            <person name="Young G."/>
            <person name="Yu Q."/>
            <person name="Zembek L."/>
            <person name="Zhong D."/>
            <person name="Zimmer A."/>
            <person name="Zwirko Z."/>
            <person name="Jaffe D.B."/>
            <person name="Alvarez P."/>
            <person name="Brockman W."/>
            <person name="Butler J."/>
            <person name="Chin C."/>
            <person name="Gnerre S."/>
            <person name="Grabherr M."/>
            <person name="Kleber M."/>
            <person name="Mauceli E."/>
            <person name="MacCallum I."/>
        </authorList>
    </citation>
    <scope>NUCLEOTIDE SEQUENCE [LARGE SCALE GENOMIC DNA]</scope>
    <source>
        <strain evidence="8">Tucson 15010-1051.87</strain>
    </source>
</reference>
<evidence type="ECO:0000256" key="2">
    <source>
        <dbReference type="ARBA" id="ARBA00022771"/>
    </source>
</evidence>
<dbReference type="KEGG" id="dvi:26531871"/>
<dbReference type="PANTHER" id="PTHR15090">
    <property type="entry name" value="SEQUESTOSOME 1-RELATED"/>
    <property type="match status" value="1"/>
</dbReference>
<feature type="domain" description="PB1" evidence="6">
    <location>
        <begin position="3"/>
        <end position="90"/>
    </location>
</feature>
<dbReference type="PROSITE" id="PS01357">
    <property type="entry name" value="ZF_ZZ_1"/>
    <property type="match status" value="1"/>
</dbReference>
<dbReference type="Pfam" id="PF00564">
    <property type="entry name" value="PB1"/>
    <property type="match status" value="1"/>
</dbReference>
<dbReference type="STRING" id="7244.A0A0Q9W9M0"/>
<dbReference type="Proteomes" id="UP000008792">
    <property type="component" value="Unassembled WGS sequence"/>
</dbReference>
<gene>
    <name evidence="7" type="primary">Dvir\GJ27101</name>
    <name evidence="7" type="ORF">Dvir_GJ27101</name>
</gene>
<dbReference type="PANTHER" id="PTHR15090:SF0">
    <property type="entry name" value="SEQUESTOSOME-1"/>
    <property type="match status" value="1"/>
</dbReference>
<evidence type="ECO:0000256" key="1">
    <source>
        <dbReference type="ARBA" id="ARBA00022723"/>
    </source>
</evidence>
<dbReference type="EMBL" id="CH940654">
    <property type="protein sequence ID" value="KRF77892.1"/>
    <property type="molecule type" value="Genomic_DNA"/>
</dbReference>
<accession>A0A0Q9W9M0</accession>
<keyword evidence="8" id="KW-1185">Reference proteome</keyword>
<dbReference type="Pfam" id="PF00569">
    <property type="entry name" value="ZZ"/>
    <property type="match status" value="1"/>
</dbReference>
<evidence type="ECO:0000259" key="5">
    <source>
        <dbReference type="PROSITE" id="PS50135"/>
    </source>
</evidence>
<proteinExistence type="predicted"/>
<feature type="domain" description="ZZ-type" evidence="5">
    <location>
        <begin position="101"/>
        <end position="152"/>
    </location>
</feature>
<dbReference type="InterPro" id="IPR000270">
    <property type="entry name" value="PB1_dom"/>
</dbReference>
<dbReference type="GO" id="GO:0016235">
    <property type="term" value="C:aggresome"/>
    <property type="evidence" value="ECO:0007669"/>
    <property type="project" value="TreeGrafter"/>
</dbReference>
<evidence type="ECO:0008006" key="9">
    <source>
        <dbReference type="Google" id="ProtNLM"/>
    </source>
</evidence>
<dbReference type="SUPFAM" id="SSF57850">
    <property type="entry name" value="RING/U-box"/>
    <property type="match status" value="1"/>
</dbReference>
<dbReference type="InParanoid" id="A0A0Q9W9M0"/>
<dbReference type="Gene3D" id="3.30.60.90">
    <property type="match status" value="1"/>
</dbReference>
<dbReference type="InterPro" id="IPR043145">
    <property type="entry name" value="Znf_ZZ_sf"/>
</dbReference>